<dbReference type="InterPro" id="IPR036388">
    <property type="entry name" value="WH-like_DNA-bd_sf"/>
</dbReference>
<dbReference type="PRINTS" id="PR00598">
    <property type="entry name" value="HTHMARR"/>
</dbReference>
<sequence length="192" mass="21199">MSSRPTRDTVDEIVDAWMREHPDLDFSPLKILSRVSRLAKQLEKTRRASFATVDLESWEFDVLAALRRAGSPHELSPKALLEQTYVSSGTMTNRIDGMVRRGLVERRTDPNDGRGVRVRMTGEGRDRVDGAISHLVAAETELLAGLTKADQERLAALLRRLSLDMHAGAGEIASRSRDASAEAAAPPRSAKR</sequence>
<organism evidence="6 7">
    <name type="scientific">Herbiconiux flava</name>
    <dbReference type="NCBI Taxonomy" id="881268"/>
    <lineage>
        <taxon>Bacteria</taxon>
        <taxon>Bacillati</taxon>
        <taxon>Actinomycetota</taxon>
        <taxon>Actinomycetes</taxon>
        <taxon>Micrococcales</taxon>
        <taxon>Microbacteriaceae</taxon>
        <taxon>Herbiconiux</taxon>
    </lineage>
</organism>
<dbReference type="Pfam" id="PF12802">
    <property type="entry name" value="MarR_2"/>
    <property type="match status" value="1"/>
</dbReference>
<evidence type="ECO:0000256" key="1">
    <source>
        <dbReference type="ARBA" id="ARBA00023015"/>
    </source>
</evidence>
<dbReference type="SUPFAM" id="SSF46785">
    <property type="entry name" value="Winged helix' DNA-binding domain"/>
    <property type="match status" value="1"/>
</dbReference>
<dbReference type="RefSeq" id="WP_179547771.1">
    <property type="nucleotide sequence ID" value="NZ_BSEW01000001.1"/>
</dbReference>
<dbReference type="Gene3D" id="1.10.10.10">
    <property type="entry name" value="Winged helix-like DNA-binding domain superfamily/Winged helix DNA-binding domain"/>
    <property type="match status" value="1"/>
</dbReference>
<evidence type="ECO:0000256" key="2">
    <source>
        <dbReference type="ARBA" id="ARBA00023125"/>
    </source>
</evidence>
<dbReference type="InterPro" id="IPR023187">
    <property type="entry name" value="Tscrpt_reg_MarR-type_CS"/>
</dbReference>
<keyword evidence="1" id="KW-0805">Transcription regulation</keyword>
<dbReference type="InterPro" id="IPR036390">
    <property type="entry name" value="WH_DNA-bd_sf"/>
</dbReference>
<proteinExistence type="predicted"/>
<dbReference type="EMBL" id="JACCBM010000001">
    <property type="protein sequence ID" value="NYD70679.1"/>
    <property type="molecule type" value="Genomic_DNA"/>
</dbReference>
<keyword evidence="2 6" id="KW-0238">DNA-binding</keyword>
<evidence type="ECO:0000313" key="7">
    <source>
        <dbReference type="Proteomes" id="UP000549913"/>
    </source>
</evidence>
<feature type="domain" description="HTH marR-type" evidence="5">
    <location>
        <begin position="28"/>
        <end position="163"/>
    </location>
</feature>
<name>A0A852SPD3_9MICO</name>
<feature type="compositionally biased region" description="Low complexity" evidence="4">
    <location>
        <begin position="181"/>
        <end position="192"/>
    </location>
</feature>
<evidence type="ECO:0000313" key="6">
    <source>
        <dbReference type="EMBL" id="NYD70679.1"/>
    </source>
</evidence>
<dbReference type="PROSITE" id="PS50995">
    <property type="entry name" value="HTH_MARR_2"/>
    <property type="match status" value="1"/>
</dbReference>
<dbReference type="GO" id="GO:0003700">
    <property type="term" value="F:DNA-binding transcription factor activity"/>
    <property type="evidence" value="ECO:0007669"/>
    <property type="project" value="InterPro"/>
</dbReference>
<dbReference type="AlphaFoldDB" id="A0A852SPD3"/>
<comment type="caution">
    <text evidence="6">The sequence shown here is derived from an EMBL/GenBank/DDBJ whole genome shotgun (WGS) entry which is preliminary data.</text>
</comment>
<dbReference type="InterPro" id="IPR000835">
    <property type="entry name" value="HTH_MarR-typ"/>
</dbReference>
<dbReference type="PANTHER" id="PTHR42756">
    <property type="entry name" value="TRANSCRIPTIONAL REGULATOR, MARR"/>
    <property type="match status" value="1"/>
</dbReference>
<reference evidence="6 7" key="1">
    <citation type="submission" date="2020-07" db="EMBL/GenBank/DDBJ databases">
        <title>Sequencing the genomes of 1000 actinobacteria strains.</title>
        <authorList>
            <person name="Klenk H.-P."/>
        </authorList>
    </citation>
    <scope>NUCLEOTIDE SEQUENCE [LARGE SCALE GENOMIC DNA]</scope>
    <source>
        <strain evidence="6 7">DSM 26474</strain>
    </source>
</reference>
<evidence type="ECO:0000256" key="4">
    <source>
        <dbReference type="SAM" id="MobiDB-lite"/>
    </source>
</evidence>
<gene>
    <name evidence="6" type="ORF">BJ984_001837</name>
</gene>
<accession>A0A852SPD3</accession>
<dbReference type="GO" id="GO:0003677">
    <property type="term" value="F:DNA binding"/>
    <property type="evidence" value="ECO:0007669"/>
    <property type="project" value="UniProtKB-KW"/>
</dbReference>
<dbReference type="PROSITE" id="PS01117">
    <property type="entry name" value="HTH_MARR_1"/>
    <property type="match status" value="1"/>
</dbReference>
<feature type="region of interest" description="Disordered" evidence="4">
    <location>
        <begin position="171"/>
        <end position="192"/>
    </location>
</feature>
<keyword evidence="3" id="KW-0804">Transcription</keyword>
<dbReference type="Proteomes" id="UP000549913">
    <property type="component" value="Unassembled WGS sequence"/>
</dbReference>
<dbReference type="SMART" id="SM00347">
    <property type="entry name" value="HTH_MARR"/>
    <property type="match status" value="1"/>
</dbReference>
<protein>
    <submittedName>
        <fullName evidence="6">DNA-binding MarR family transcriptional regulator</fullName>
    </submittedName>
</protein>
<dbReference type="PANTHER" id="PTHR42756:SF1">
    <property type="entry name" value="TRANSCRIPTIONAL REPRESSOR OF EMRAB OPERON"/>
    <property type="match status" value="1"/>
</dbReference>
<evidence type="ECO:0000256" key="3">
    <source>
        <dbReference type="ARBA" id="ARBA00023163"/>
    </source>
</evidence>
<keyword evidence="7" id="KW-1185">Reference proteome</keyword>
<evidence type="ECO:0000259" key="5">
    <source>
        <dbReference type="PROSITE" id="PS50995"/>
    </source>
</evidence>